<sequence length="466" mass="52318">MKTNAEMVYAYEDSLATEGMQVQSINNAQYLTLWRGVHKRGYGYGEVVLINDEYEKTTINLEETISNMFGQKLPGYLDFHEQQLTTRGTILVTAYNTTIANLSSIGGSPRGWVSDSMFFEIDIETQEILFRWSSLDHFEPKDSMLPRISSLGNGSPRKPYDYFHLNSVQAIGHDSFLISSRHFSCVYLISRFDGRVLWELKGEGTGGSFGELPTHGQFRWQNHVRGYNVTSKGMIVSMFDNHNIEMENGNTPSRGLLLKLKLPPDTSERPTVLRTLQSDATRFSTDYGSYQLGLSNNNQFISYGAGGVVQEFGPGDGKDVRWEGRFGHDESVQAYRAFKEQWHGTPTMWSPALVVEKPGNNVVGYVSWNGATDIEAYNVYLVEPDVSMRPLGRAITWGFETAFDLPVGFNETNCIMVAAVRQGREVRQSNVGCIEGQKFKSTFKAKPDETSLVSKSGLQKILGKWA</sequence>
<organism evidence="1 2">
    <name type="scientific">Fusarium decemcellulare</name>
    <dbReference type="NCBI Taxonomy" id="57161"/>
    <lineage>
        <taxon>Eukaryota</taxon>
        <taxon>Fungi</taxon>
        <taxon>Dikarya</taxon>
        <taxon>Ascomycota</taxon>
        <taxon>Pezizomycotina</taxon>
        <taxon>Sordariomycetes</taxon>
        <taxon>Hypocreomycetidae</taxon>
        <taxon>Hypocreales</taxon>
        <taxon>Nectriaceae</taxon>
        <taxon>Fusarium</taxon>
        <taxon>Fusarium decemcellulare species complex</taxon>
    </lineage>
</organism>
<evidence type="ECO:0000313" key="1">
    <source>
        <dbReference type="EMBL" id="KAJ3529457.1"/>
    </source>
</evidence>
<dbReference type="EMBL" id="JANRMS010001287">
    <property type="protein sequence ID" value="KAJ3529457.1"/>
    <property type="molecule type" value="Genomic_DNA"/>
</dbReference>
<accession>A0ACC1S0J4</accession>
<protein>
    <submittedName>
        <fullName evidence="1">Uncharacterized protein</fullName>
    </submittedName>
</protein>
<keyword evidence="2" id="KW-1185">Reference proteome</keyword>
<evidence type="ECO:0000313" key="2">
    <source>
        <dbReference type="Proteomes" id="UP001148629"/>
    </source>
</evidence>
<dbReference type="Proteomes" id="UP001148629">
    <property type="component" value="Unassembled WGS sequence"/>
</dbReference>
<name>A0ACC1S0J4_9HYPO</name>
<reference evidence="1" key="1">
    <citation type="submission" date="2022-08" db="EMBL/GenBank/DDBJ databases">
        <title>Genome Sequence of Fusarium decemcellulare.</title>
        <authorList>
            <person name="Buettner E."/>
        </authorList>
    </citation>
    <scope>NUCLEOTIDE SEQUENCE</scope>
    <source>
        <strain evidence="1">Babe19</strain>
    </source>
</reference>
<comment type="caution">
    <text evidence="1">The sequence shown here is derived from an EMBL/GenBank/DDBJ whole genome shotgun (WGS) entry which is preliminary data.</text>
</comment>
<gene>
    <name evidence="1" type="ORF">NM208_g9745</name>
</gene>
<proteinExistence type="predicted"/>